<dbReference type="AlphaFoldDB" id="S3UZ28"/>
<dbReference type="OrthoDB" id="1449298at2"/>
<gene>
    <name evidence="2" type="ORF">LEP1GSC058_4158</name>
</gene>
<feature type="domain" description="DUF6966" evidence="1">
    <location>
        <begin position="22"/>
        <end position="69"/>
    </location>
</feature>
<evidence type="ECO:0000259" key="1">
    <source>
        <dbReference type="Pfam" id="PF22294"/>
    </source>
</evidence>
<dbReference type="EMBL" id="AKWZ02000010">
    <property type="protein sequence ID" value="EPG73594.1"/>
    <property type="molecule type" value="Genomic_DNA"/>
</dbReference>
<dbReference type="InterPro" id="IPR054239">
    <property type="entry name" value="DUF6966"/>
</dbReference>
<proteinExistence type="predicted"/>
<comment type="caution">
    <text evidence="2">The sequence shown here is derived from an EMBL/GenBank/DDBJ whole genome shotgun (WGS) entry which is preliminary data.</text>
</comment>
<dbReference type="RefSeq" id="WP_016550071.1">
    <property type="nucleotide sequence ID" value="NZ_AKWZ02000010.1"/>
</dbReference>
<evidence type="ECO:0000313" key="3">
    <source>
        <dbReference type="Proteomes" id="UP000014540"/>
    </source>
</evidence>
<reference evidence="2" key="1">
    <citation type="submission" date="2013-04" db="EMBL/GenBank/DDBJ databases">
        <authorList>
            <person name="Harkins D.M."/>
            <person name="Durkin A.S."/>
            <person name="Selengut J.D."/>
            <person name="Sanka R."/>
            <person name="DePew J."/>
            <person name="Purushe J."/>
            <person name="Ahmed A."/>
            <person name="van der Linden H."/>
            <person name="Goris M.G.A."/>
            <person name="Hartskeerl R.A."/>
            <person name="Vinetz J.M."/>
            <person name="Sutton G.G."/>
            <person name="Nelson W.C."/>
            <person name="Fouts D.E."/>
        </authorList>
    </citation>
    <scope>NUCLEOTIDE SEQUENCE [LARGE SCALE GENOMIC DNA]</scope>
    <source>
        <strain evidence="2">BUT 6</strain>
    </source>
</reference>
<accession>S3UZ28</accession>
<name>S3UZ28_9LEPT</name>
<dbReference type="STRING" id="1193011.LEP1GSC058_4158"/>
<organism evidence="2 3">
    <name type="scientific">Leptospira fainei serovar Hurstbridge str. BUT 6</name>
    <dbReference type="NCBI Taxonomy" id="1193011"/>
    <lineage>
        <taxon>Bacteria</taxon>
        <taxon>Pseudomonadati</taxon>
        <taxon>Spirochaetota</taxon>
        <taxon>Spirochaetia</taxon>
        <taxon>Leptospirales</taxon>
        <taxon>Leptospiraceae</taxon>
        <taxon>Leptospira</taxon>
    </lineage>
</organism>
<dbReference type="Proteomes" id="UP000014540">
    <property type="component" value="Unassembled WGS sequence"/>
</dbReference>
<keyword evidence="3" id="KW-1185">Reference proteome</keyword>
<sequence length="96" mass="10895">MNNIIELQNILKRMSDLLYGGGYDDWGSSFKNLINEIATNSTETKRKILRLYGGMGSLNDIVLYKDGKLLLSDSNEFDELRSKLFVKLQDLSEGDT</sequence>
<dbReference type="Pfam" id="PF22294">
    <property type="entry name" value="DUF6966"/>
    <property type="match status" value="1"/>
</dbReference>
<evidence type="ECO:0000313" key="2">
    <source>
        <dbReference type="EMBL" id="EPG73594.1"/>
    </source>
</evidence>
<protein>
    <recommendedName>
        <fullName evidence="1">DUF6966 domain-containing protein</fullName>
    </recommendedName>
</protein>